<dbReference type="CDD" id="cd07989">
    <property type="entry name" value="LPLAT_AGPAT-like"/>
    <property type="match status" value="1"/>
</dbReference>
<dbReference type="SUPFAM" id="SSF69593">
    <property type="entry name" value="Glycerol-3-phosphate (1)-acyltransferase"/>
    <property type="match status" value="1"/>
</dbReference>
<dbReference type="KEGG" id="nso:NIASO_01410"/>
<dbReference type="PANTHER" id="PTHR10434:SF11">
    <property type="entry name" value="1-ACYL-SN-GLYCEROL-3-PHOSPHATE ACYLTRANSFERASE"/>
    <property type="match status" value="1"/>
</dbReference>
<feature type="domain" description="Phospholipid/glycerol acyltransferase" evidence="4">
    <location>
        <begin position="52"/>
        <end position="191"/>
    </location>
</feature>
<dbReference type="HOGENOM" id="CLU_1022137_0_0_10"/>
<evidence type="ECO:0000259" key="4">
    <source>
        <dbReference type="SMART" id="SM00563"/>
    </source>
</evidence>
<dbReference type="PANTHER" id="PTHR10434">
    <property type="entry name" value="1-ACYL-SN-GLYCEROL-3-PHOSPHATE ACYLTRANSFERASE"/>
    <property type="match status" value="1"/>
</dbReference>
<dbReference type="GO" id="GO:0006654">
    <property type="term" value="P:phosphatidic acid biosynthetic process"/>
    <property type="evidence" value="ECO:0007669"/>
    <property type="project" value="TreeGrafter"/>
</dbReference>
<dbReference type="SMART" id="SM00563">
    <property type="entry name" value="PlsC"/>
    <property type="match status" value="1"/>
</dbReference>
<protein>
    <submittedName>
        <fullName evidence="5">Glycerol acyltransferase</fullName>
    </submittedName>
</protein>
<evidence type="ECO:0000313" key="6">
    <source>
        <dbReference type="Proteomes" id="UP000003586"/>
    </source>
</evidence>
<keyword evidence="3 5" id="KW-0012">Acyltransferase</keyword>
<dbReference type="GO" id="GO:0003841">
    <property type="term" value="F:1-acylglycerol-3-phosphate O-acyltransferase activity"/>
    <property type="evidence" value="ECO:0007669"/>
    <property type="project" value="TreeGrafter"/>
</dbReference>
<proteinExistence type="predicted"/>
<evidence type="ECO:0000256" key="1">
    <source>
        <dbReference type="ARBA" id="ARBA00005189"/>
    </source>
</evidence>
<dbReference type="AlphaFoldDB" id="W0EYF3"/>
<reference evidence="5 6" key="1">
    <citation type="submission" date="2013-12" db="EMBL/GenBank/DDBJ databases">
        <authorList>
            <consortium name="DOE Joint Genome Institute"/>
            <person name="Eisen J."/>
            <person name="Huntemann M."/>
            <person name="Han J."/>
            <person name="Chen A."/>
            <person name="Kyrpides N."/>
            <person name="Mavromatis K."/>
            <person name="Markowitz V."/>
            <person name="Palaniappan K."/>
            <person name="Ivanova N."/>
            <person name="Schaumberg A."/>
            <person name="Pati A."/>
            <person name="Liolios K."/>
            <person name="Nordberg H.P."/>
            <person name="Cantor M.N."/>
            <person name="Hua S.X."/>
            <person name="Woyke T."/>
        </authorList>
    </citation>
    <scope>NUCLEOTIDE SEQUENCE [LARGE SCALE GENOMIC DNA]</scope>
    <source>
        <strain evidence="6">DSM 19437</strain>
    </source>
</reference>
<dbReference type="Proteomes" id="UP000003586">
    <property type="component" value="Chromosome"/>
</dbReference>
<evidence type="ECO:0000256" key="2">
    <source>
        <dbReference type="ARBA" id="ARBA00022679"/>
    </source>
</evidence>
<keyword evidence="2 5" id="KW-0808">Transferase</keyword>
<dbReference type="RefSeq" id="WP_008582064.1">
    <property type="nucleotide sequence ID" value="NZ_CP007035.1"/>
</dbReference>
<dbReference type="STRING" id="929713.NIASO_01410"/>
<dbReference type="eggNOG" id="COG0204">
    <property type="taxonomic scope" value="Bacteria"/>
</dbReference>
<evidence type="ECO:0000256" key="3">
    <source>
        <dbReference type="ARBA" id="ARBA00023315"/>
    </source>
</evidence>
<evidence type="ECO:0000313" key="5">
    <source>
        <dbReference type="EMBL" id="AHF14209.1"/>
    </source>
</evidence>
<dbReference type="OrthoDB" id="1450572at2"/>
<sequence>MSKRKGRLRNVNIVRKFVHFTVGMFTYPGIALFNKLRIQGIENLKDLPSHNVLFVSNHQTYFVDVITFFHILSARKWGKKERLGLPYYLLNPYTRVNYVAAEQTMKSSWLSRLFLLAGGLTVKRTWNENSSEKRTGLDPSDTRKIQRALDSNWVITFPQGTTTPYAPARKGTALIVKHHKPIVIPVIINGFSRAFNKTGVGMKRRGSLLTVTFKAPLKIDYEASTNDITDQLMNAIEQSKKFMPEVLKGE</sequence>
<accession>W0EYF3</accession>
<comment type="pathway">
    <text evidence="1">Lipid metabolism.</text>
</comment>
<gene>
    <name evidence="5" type="ORF">NIASO_01410</name>
</gene>
<dbReference type="Pfam" id="PF01553">
    <property type="entry name" value="Acyltransferase"/>
    <property type="match status" value="1"/>
</dbReference>
<dbReference type="EMBL" id="CP007035">
    <property type="protein sequence ID" value="AHF14209.1"/>
    <property type="molecule type" value="Genomic_DNA"/>
</dbReference>
<name>W0EYF3_9BACT</name>
<keyword evidence="6" id="KW-1185">Reference proteome</keyword>
<organism evidence="5 6">
    <name type="scientific">Niabella soli DSM 19437</name>
    <dbReference type="NCBI Taxonomy" id="929713"/>
    <lineage>
        <taxon>Bacteria</taxon>
        <taxon>Pseudomonadati</taxon>
        <taxon>Bacteroidota</taxon>
        <taxon>Chitinophagia</taxon>
        <taxon>Chitinophagales</taxon>
        <taxon>Chitinophagaceae</taxon>
        <taxon>Niabella</taxon>
    </lineage>
</organism>
<dbReference type="InterPro" id="IPR002123">
    <property type="entry name" value="Plipid/glycerol_acylTrfase"/>
</dbReference>